<comment type="caution">
    <text evidence="3">The sequence shown here is derived from an EMBL/GenBank/DDBJ whole genome shotgun (WGS) entry which is preliminary data.</text>
</comment>
<dbReference type="EMBL" id="JAMXIB010000004">
    <property type="protein sequence ID" value="MCO5724541.1"/>
    <property type="molecule type" value="Genomic_DNA"/>
</dbReference>
<protein>
    <submittedName>
        <fullName evidence="3">TetR/AcrR family transcriptional regulator</fullName>
    </submittedName>
</protein>
<dbReference type="Gene3D" id="1.10.357.10">
    <property type="entry name" value="Tetracycline Repressor, domain 2"/>
    <property type="match status" value="1"/>
</dbReference>
<organism evidence="3 4">
    <name type="scientific">Robiginitalea marina</name>
    <dbReference type="NCBI Taxonomy" id="2954105"/>
    <lineage>
        <taxon>Bacteria</taxon>
        <taxon>Pseudomonadati</taxon>
        <taxon>Bacteroidota</taxon>
        <taxon>Flavobacteriia</taxon>
        <taxon>Flavobacteriales</taxon>
        <taxon>Flavobacteriaceae</taxon>
        <taxon>Robiginitalea</taxon>
    </lineage>
</organism>
<sequence length="228" mass="26815">MKHLIQNVKIYVNEKTYVKDPESSDLGKRILLHGVRLISEVGFENFTFRKLGALIGSNESSIYRYFENKHKFLIYLTSWYWGWKEYQLVFTTNSIEDPSVKLERALEILTFPVETDSSFSHMDEVLLYQIVINEYSKSFLTKEVDRENKEGYFEIYKRMVHRLGDMISEVNPGYPYARSLASTVMEGALHQYFLMGHFPSLTDCRNNHALYAYFRNLVFSSLKEQPHG</sequence>
<keyword evidence="4" id="KW-1185">Reference proteome</keyword>
<dbReference type="Pfam" id="PF00440">
    <property type="entry name" value="TetR_N"/>
    <property type="match status" value="1"/>
</dbReference>
<dbReference type="Proteomes" id="UP001206312">
    <property type="component" value="Unassembled WGS sequence"/>
</dbReference>
<evidence type="ECO:0000313" key="3">
    <source>
        <dbReference type="EMBL" id="MCO5724541.1"/>
    </source>
</evidence>
<evidence type="ECO:0000256" key="1">
    <source>
        <dbReference type="ARBA" id="ARBA00023125"/>
    </source>
</evidence>
<reference evidence="3 4" key="1">
    <citation type="submission" date="2022-06" db="EMBL/GenBank/DDBJ databases">
        <authorList>
            <person name="Xuan X."/>
        </authorList>
    </citation>
    <scope>NUCLEOTIDE SEQUENCE [LARGE SCALE GENOMIC DNA]</scope>
    <source>
        <strain evidence="3 4">2V75</strain>
    </source>
</reference>
<dbReference type="SUPFAM" id="SSF46689">
    <property type="entry name" value="Homeodomain-like"/>
    <property type="match status" value="1"/>
</dbReference>
<gene>
    <name evidence="3" type="ORF">NG653_06715</name>
</gene>
<feature type="domain" description="HTH tetR-type" evidence="2">
    <location>
        <begin position="30"/>
        <end position="73"/>
    </location>
</feature>
<dbReference type="InterPro" id="IPR009057">
    <property type="entry name" value="Homeodomain-like_sf"/>
</dbReference>
<dbReference type="InterPro" id="IPR001647">
    <property type="entry name" value="HTH_TetR"/>
</dbReference>
<accession>A0ABT1AXB9</accession>
<keyword evidence="1" id="KW-0238">DNA-binding</keyword>
<evidence type="ECO:0000313" key="4">
    <source>
        <dbReference type="Proteomes" id="UP001206312"/>
    </source>
</evidence>
<name>A0ABT1AXB9_9FLAO</name>
<evidence type="ECO:0000259" key="2">
    <source>
        <dbReference type="Pfam" id="PF00440"/>
    </source>
</evidence>
<proteinExistence type="predicted"/>
<dbReference type="RefSeq" id="WP_252740917.1">
    <property type="nucleotide sequence ID" value="NZ_JAMXIB010000004.1"/>
</dbReference>